<dbReference type="AlphaFoldDB" id="A0AAN7AGC2"/>
<dbReference type="EMBL" id="MU864429">
    <property type="protein sequence ID" value="KAK4186188.1"/>
    <property type="molecule type" value="Genomic_DNA"/>
</dbReference>
<keyword evidence="4" id="KW-1185">Reference proteome</keyword>
<proteinExistence type="predicted"/>
<evidence type="ECO:0000313" key="3">
    <source>
        <dbReference type="EMBL" id="KAK4186188.1"/>
    </source>
</evidence>
<reference evidence="3" key="1">
    <citation type="journal article" date="2023" name="Mol. Phylogenet. Evol.">
        <title>Genome-scale phylogeny and comparative genomics of the fungal order Sordariales.</title>
        <authorList>
            <person name="Hensen N."/>
            <person name="Bonometti L."/>
            <person name="Westerberg I."/>
            <person name="Brannstrom I.O."/>
            <person name="Guillou S."/>
            <person name="Cros-Aarteil S."/>
            <person name="Calhoun S."/>
            <person name="Haridas S."/>
            <person name="Kuo A."/>
            <person name="Mondo S."/>
            <person name="Pangilinan J."/>
            <person name="Riley R."/>
            <person name="LaButti K."/>
            <person name="Andreopoulos B."/>
            <person name="Lipzen A."/>
            <person name="Chen C."/>
            <person name="Yan M."/>
            <person name="Daum C."/>
            <person name="Ng V."/>
            <person name="Clum A."/>
            <person name="Steindorff A."/>
            <person name="Ohm R.A."/>
            <person name="Martin F."/>
            <person name="Silar P."/>
            <person name="Natvig D.O."/>
            <person name="Lalanne C."/>
            <person name="Gautier V."/>
            <person name="Ament-Velasquez S.L."/>
            <person name="Kruys A."/>
            <person name="Hutchinson M.I."/>
            <person name="Powell A.J."/>
            <person name="Barry K."/>
            <person name="Miller A.N."/>
            <person name="Grigoriev I.V."/>
            <person name="Debuchy R."/>
            <person name="Gladieux P."/>
            <person name="Hiltunen Thoren M."/>
            <person name="Johannesson H."/>
        </authorList>
    </citation>
    <scope>NUCLEOTIDE SEQUENCE</scope>
    <source>
        <strain evidence="3">PSN309</strain>
    </source>
</reference>
<evidence type="ECO:0000256" key="1">
    <source>
        <dbReference type="SAM" id="MobiDB-lite"/>
    </source>
</evidence>
<reference evidence="3" key="2">
    <citation type="submission" date="2023-05" db="EMBL/GenBank/DDBJ databases">
        <authorList>
            <consortium name="Lawrence Berkeley National Laboratory"/>
            <person name="Steindorff A."/>
            <person name="Hensen N."/>
            <person name="Bonometti L."/>
            <person name="Westerberg I."/>
            <person name="Brannstrom I.O."/>
            <person name="Guillou S."/>
            <person name="Cros-Aarteil S."/>
            <person name="Calhoun S."/>
            <person name="Haridas S."/>
            <person name="Kuo A."/>
            <person name="Mondo S."/>
            <person name="Pangilinan J."/>
            <person name="Riley R."/>
            <person name="Labutti K."/>
            <person name="Andreopoulos B."/>
            <person name="Lipzen A."/>
            <person name="Chen C."/>
            <person name="Yanf M."/>
            <person name="Daum C."/>
            <person name="Ng V."/>
            <person name="Clum A."/>
            <person name="Ohm R."/>
            <person name="Martin F."/>
            <person name="Silar P."/>
            <person name="Natvig D."/>
            <person name="Lalanne C."/>
            <person name="Gautier V."/>
            <person name="Ament-Velasquez S.L."/>
            <person name="Kruys A."/>
            <person name="Hutchinson M.I."/>
            <person name="Powell A.J."/>
            <person name="Barry K."/>
            <person name="Miller A.N."/>
            <person name="Grigoriev I.V."/>
            <person name="Debuchy R."/>
            <person name="Gladieux P."/>
            <person name="Thoren M.H."/>
            <person name="Johannesson H."/>
        </authorList>
    </citation>
    <scope>NUCLEOTIDE SEQUENCE</scope>
    <source>
        <strain evidence="3">PSN309</strain>
    </source>
</reference>
<dbReference type="InterPro" id="IPR036770">
    <property type="entry name" value="Ankyrin_rpt-contain_sf"/>
</dbReference>
<dbReference type="Pfam" id="PF25053">
    <property type="entry name" value="DUF7791"/>
    <property type="match status" value="1"/>
</dbReference>
<comment type="caution">
    <text evidence="3">The sequence shown here is derived from an EMBL/GenBank/DDBJ whole genome shotgun (WGS) entry which is preliminary data.</text>
</comment>
<dbReference type="SUPFAM" id="SSF48403">
    <property type="entry name" value="Ankyrin repeat"/>
    <property type="match status" value="1"/>
</dbReference>
<protein>
    <recommendedName>
        <fullName evidence="2">DUF7791 domain-containing protein</fullName>
    </recommendedName>
</protein>
<sequence length="506" mass="57995">MTTDDHDIPTKFRTFDHIVRSEISTHDRLVAFRLIRTVQHDCDLWDTKMTRLWIEKYPPKHTVTALLISFLDDDMAAAINMPTQPPTEDEALTRIEAATNLIRQCCGGLLEVRPTDPGGDTQYPKPPGEHRTRTWTDPEVHFVHEDVRAFLALKQTTEFMDGTLKSVQGTLQTNLLKCALMVLKSSNLSTDDTWNDTWMYVTACMAIARSAEADDPTTTERLLEEMDRTLTMHHLAQSSFHWTARYPAARWPSCQKDDPRTSSFLRFAIELGLFHYVKSKLDQHGRAALENPDGRSLLSSACGKPPLSWLVKDVVQARTVKLLLDFGADPNHKPPDHGKAHRAVYQGTFHRVPGPLTPWQDALNTARTSGNKAATEMMQLGEVLKLLILANADIDMFVQWNHYLYGSLYGRHRSPRCLLRSIEMRPAYDQIEITFVKLESRSPHWVELQEQRAVYTEKEVGEIWEVGYHVLWLLEAKNKWGPAFLRKGRRLKGRWAERISSMTRSK</sequence>
<accession>A0AAN7AGC2</accession>
<evidence type="ECO:0000313" key="4">
    <source>
        <dbReference type="Proteomes" id="UP001302126"/>
    </source>
</evidence>
<dbReference type="InterPro" id="IPR056693">
    <property type="entry name" value="DUF7791"/>
</dbReference>
<feature type="domain" description="DUF7791" evidence="2">
    <location>
        <begin position="59"/>
        <end position="188"/>
    </location>
</feature>
<gene>
    <name evidence="3" type="ORF">QBC35DRAFT_501858</name>
</gene>
<dbReference type="Gene3D" id="1.25.40.20">
    <property type="entry name" value="Ankyrin repeat-containing domain"/>
    <property type="match status" value="1"/>
</dbReference>
<organism evidence="3 4">
    <name type="scientific">Podospora australis</name>
    <dbReference type="NCBI Taxonomy" id="1536484"/>
    <lineage>
        <taxon>Eukaryota</taxon>
        <taxon>Fungi</taxon>
        <taxon>Dikarya</taxon>
        <taxon>Ascomycota</taxon>
        <taxon>Pezizomycotina</taxon>
        <taxon>Sordariomycetes</taxon>
        <taxon>Sordariomycetidae</taxon>
        <taxon>Sordariales</taxon>
        <taxon>Podosporaceae</taxon>
        <taxon>Podospora</taxon>
    </lineage>
</organism>
<feature type="region of interest" description="Disordered" evidence="1">
    <location>
        <begin position="114"/>
        <end position="134"/>
    </location>
</feature>
<name>A0AAN7AGC2_9PEZI</name>
<dbReference type="Proteomes" id="UP001302126">
    <property type="component" value="Unassembled WGS sequence"/>
</dbReference>
<evidence type="ECO:0000259" key="2">
    <source>
        <dbReference type="Pfam" id="PF25053"/>
    </source>
</evidence>